<keyword evidence="2" id="KW-0805">Transcription regulation</keyword>
<dbReference type="Proteomes" id="UP000054771">
    <property type="component" value="Unassembled WGS sequence"/>
</dbReference>
<evidence type="ECO:0000256" key="1">
    <source>
        <dbReference type="ARBA" id="ARBA00022723"/>
    </source>
</evidence>
<evidence type="ECO:0000313" key="9">
    <source>
        <dbReference type="Proteomes" id="UP000054771"/>
    </source>
</evidence>
<evidence type="ECO:0000256" key="4">
    <source>
        <dbReference type="ARBA" id="ARBA00023163"/>
    </source>
</evidence>
<name>A0A0U5G322_ASPCI</name>
<dbReference type="AlphaFoldDB" id="A0A0U5G322"/>
<evidence type="ECO:0000256" key="2">
    <source>
        <dbReference type="ARBA" id="ARBA00023015"/>
    </source>
</evidence>
<dbReference type="STRING" id="454130.A0A0U5G322"/>
<dbReference type="GO" id="GO:0000435">
    <property type="term" value="P:positive regulation of transcription from RNA polymerase II promoter by galactose"/>
    <property type="evidence" value="ECO:0007669"/>
    <property type="project" value="TreeGrafter"/>
</dbReference>
<dbReference type="Pfam" id="PF04082">
    <property type="entry name" value="Fungal_trans"/>
    <property type="match status" value="1"/>
</dbReference>
<dbReference type="OMA" id="HWYIISY"/>
<dbReference type="PANTHER" id="PTHR47424:SF4">
    <property type="entry name" value="ZN(II)2CYS6 TRANSCRIPTION FACTOR (EUROFUNG)"/>
    <property type="match status" value="1"/>
</dbReference>
<dbReference type="PANTHER" id="PTHR47424">
    <property type="entry name" value="REGULATORY PROTEIN GAL4"/>
    <property type="match status" value="1"/>
</dbReference>
<dbReference type="EMBL" id="CDMC01000004">
    <property type="protein sequence ID" value="CEL03935.1"/>
    <property type="molecule type" value="Genomic_DNA"/>
</dbReference>
<keyword evidence="5" id="KW-0539">Nucleus</keyword>
<dbReference type="CDD" id="cd00067">
    <property type="entry name" value="GAL4"/>
    <property type="match status" value="1"/>
</dbReference>
<dbReference type="Pfam" id="PF00172">
    <property type="entry name" value="Zn_clus"/>
    <property type="match status" value="1"/>
</dbReference>
<dbReference type="GO" id="GO:0008270">
    <property type="term" value="F:zinc ion binding"/>
    <property type="evidence" value="ECO:0007669"/>
    <property type="project" value="InterPro"/>
</dbReference>
<feature type="compositionally biased region" description="Polar residues" evidence="6">
    <location>
        <begin position="104"/>
        <end position="116"/>
    </location>
</feature>
<evidence type="ECO:0000256" key="6">
    <source>
        <dbReference type="SAM" id="MobiDB-lite"/>
    </source>
</evidence>
<evidence type="ECO:0000259" key="7">
    <source>
        <dbReference type="PROSITE" id="PS50048"/>
    </source>
</evidence>
<dbReference type="SMART" id="SM00066">
    <property type="entry name" value="GAL4"/>
    <property type="match status" value="1"/>
</dbReference>
<dbReference type="CDD" id="cd12148">
    <property type="entry name" value="fungal_TF_MHR"/>
    <property type="match status" value="1"/>
</dbReference>
<dbReference type="InterPro" id="IPR051127">
    <property type="entry name" value="Fungal_SecMet_Regulators"/>
</dbReference>
<dbReference type="InterPro" id="IPR001138">
    <property type="entry name" value="Zn2Cys6_DnaBD"/>
</dbReference>
<accession>A0A0U5G322</accession>
<dbReference type="OrthoDB" id="424974at2759"/>
<keyword evidence="4" id="KW-0804">Transcription</keyword>
<feature type="region of interest" description="Disordered" evidence="6">
    <location>
        <begin position="62"/>
        <end position="119"/>
    </location>
</feature>
<evidence type="ECO:0000256" key="5">
    <source>
        <dbReference type="ARBA" id="ARBA00023242"/>
    </source>
</evidence>
<feature type="domain" description="Zn(2)-C6 fungal-type" evidence="7">
    <location>
        <begin position="24"/>
        <end position="57"/>
    </location>
</feature>
<gene>
    <name evidence="8" type="ORF">ASPCAL05071</name>
</gene>
<keyword evidence="3" id="KW-0238">DNA-binding</keyword>
<dbReference type="GO" id="GO:0006351">
    <property type="term" value="P:DNA-templated transcription"/>
    <property type="evidence" value="ECO:0007669"/>
    <property type="project" value="InterPro"/>
</dbReference>
<dbReference type="Gene3D" id="4.10.240.10">
    <property type="entry name" value="Zn(2)-C6 fungal-type DNA-binding domain"/>
    <property type="match status" value="1"/>
</dbReference>
<evidence type="ECO:0000256" key="3">
    <source>
        <dbReference type="ARBA" id="ARBA00023125"/>
    </source>
</evidence>
<dbReference type="GO" id="GO:0000981">
    <property type="term" value="F:DNA-binding transcription factor activity, RNA polymerase II-specific"/>
    <property type="evidence" value="ECO:0007669"/>
    <property type="project" value="InterPro"/>
</dbReference>
<protein>
    <recommendedName>
        <fullName evidence="7">Zn(2)-C6 fungal-type domain-containing protein</fullName>
    </recommendedName>
</protein>
<keyword evidence="1" id="KW-0479">Metal-binding</keyword>
<dbReference type="InterPro" id="IPR007219">
    <property type="entry name" value="XnlR_reg_dom"/>
</dbReference>
<evidence type="ECO:0000313" key="8">
    <source>
        <dbReference type="EMBL" id="CEL03935.1"/>
    </source>
</evidence>
<proteinExistence type="predicted"/>
<organism evidence="8 9">
    <name type="scientific">Aspergillus calidoustus</name>
    <dbReference type="NCBI Taxonomy" id="454130"/>
    <lineage>
        <taxon>Eukaryota</taxon>
        <taxon>Fungi</taxon>
        <taxon>Dikarya</taxon>
        <taxon>Ascomycota</taxon>
        <taxon>Pezizomycotina</taxon>
        <taxon>Eurotiomycetes</taxon>
        <taxon>Eurotiomycetidae</taxon>
        <taxon>Eurotiales</taxon>
        <taxon>Aspergillaceae</taxon>
        <taxon>Aspergillus</taxon>
        <taxon>Aspergillus subgen. Nidulantes</taxon>
    </lineage>
</organism>
<dbReference type="PROSITE" id="PS50048">
    <property type="entry name" value="ZN2_CY6_FUNGAL_2"/>
    <property type="match status" value="1"/>
</dbReference>
<sequence length="701" mass="77780">MASRYPPYSFVSEPQMKRQKISAACNFCKRRKTKCDGIRPVCGPCSRRNNGATECVYRTEQTPGMQQKHGHKAENSARASPLNRLDLSHPPSPIFGSGHFFSTHEPSGQGSPSNDEFSLLPSESLVDASTGAHFVRQIESVAESVAAGTPPSRDPMLKPAKCLQILPKLPLLIENKPYYAALFVLPARKVSDELVKKYWLHVDPIFPWLDQNTINAGYERIWGGIALDVNEKAFYCILNLIFATSSKIASANEVDTHTHTANVYYARAKQLMSFNLMEMHSLEIIQILLLSAVYLQHTNLANEFFQSIGLAIQIARTIGLQSQESCQLLTNTNEQMLAKRVWFGCIIMDRIAAMTFGSKPQVCQEIVKKSAVPPAASNTTAQEGQIPPSVANADFYSAFCQLHVLLGDILECFYPLSVDNAGITQTESTLTSKTNAVLDSENLANLFRIESDLSAWYSALPIHLRVDVGRGSSRTANVLHARFLCVRLLCFRPFFLQGRKPEKWPEASSGSLEEQVIHAVVKNCQTKCTDSARDIINFFHGLNSKTPALDKDTLPSHWYIISYIYMAATVLIAEQLFSITEGHVDKPQLDVLLEQVDQVLASCEPSTNIAHKCRVTLKRLNEKVKSSLNMSAARTEGYQPQGSRVDLPMGEPPFEDLNLKLGSEGLGIDALDVYPFSSNDWPVSFGKVINDETGHGFWAPF</sequence>
<dbReference type="InterPro" id="IPR036864">
    <property type="entry name" value="Zn2-C6_fun-type_DNA-bd_sf"/>
</dbReference>
<keyword evidence="9" id="KW-1185">Reference proteome</keyword>
<dbReference type="SUPFAM" id="SSF57701">
    <property type="entry name" value="Zn2/Cys6 DNA-binding domain"/>
    <property type="match status" value="1"/>
</dbReference>
<dbReference type="GO" id="GO:0005634">
    <property type="term" value="C:nucleus"/>
    <property type="evidence" value="ECO:0007669"/>
    <property type="project" value="TreeGrafter"/>
</dbReference>
<reference evidence="9" key="1">
    <citation type="journal article" date="2016" name="Genome Announc.">
        <title>Draft genome sequences of fungus Aspergillus calidoustus.</title>
        <authorList>
            <person name="Horn F."/>
            <person name="Linde J."/>
            <person name="Mattern D.J."/>
            <person name="Walther G."/>
            <person name="Guthke R."/>
            <person name="Scherlach K."/>
            <person name="Martin K."/>
            <person name="Brakhage A.A."/>
            <person name="Petzke L."/>
            <person name="Valiante V."/>
        </authorList>
    </citation>
    <scope>NUCLEOTIDE SEQUENCE [LARGE SCALE GENOMIC DNA]</scope>
    <source>
        <strain evidence="9">SF006504</strain>
    </source>
</reference>
<dbReference type="GO" id="GO:0000978">
    <property type="term" value="F:RNA polymerase II cis-regulatory region sequence-specific DNA binding"/>
    <property type="evidence" value="ECO:0007669"/>
    <property type="project" value="TreeGrafter"/>
</dbReference>